<organism evidence="1 2">
    <name type="scientific">Leucobacter coleopterorum</name>
    <dbReference type="NCBI Taxonomy" id="2714933"/>
    <lineage>
        <taxon>Bacteria</taxon>
        <taxon>Bacillati</taxon>
        <taxon>Actinomycetota</taxon>
        <taxon>Actinomycetes</taxon>
        <taxon>Micrococcales</taxon>
        <taxon>Microbacteriaceae</taxon>
        <taxon>Leucobacter</taxon>
    </lineage>
</organism>
<sequence>MLGTVREGADGVREHLDATLGAFDPARATAESLSDVQESADRQTRIILLRSVMSKYWTRLTAKVTVL</sequence>
<dbReference type="EMBL" id="CP049933">
    <property type="protein sequence ID" value="QIM17617.1"/>
    <property type="molecule type" value="Genomic_DNA"/>
</dbReference>
<reference evidence="1 2" key="1">
    <citation type="submission" date="2020-03" db="EMBL/GenBank/DDBJ databases">
        <title>Leucobacter sp. nov., isolated from beetles.</title>
        <authorList>
            <person name="Hyun D.-W."/>
            <person name="Bae J.-W."/>
        </authorList>
    </citation>
    <scope>NUCLEOTIDE SEQUENCE [LARGE SCALE GENOMIC DNA]</scope>
    <source>
        <strain evidence="1 2">HDW9A</strain>
    </source>
</reference>
<proteinExistence type="predicted"/>
<evidence type="ECO:0000313" key="1">
    <source>
        <dbReference type="EMBL" id="QIM17617.1"/>
    </source>
</evidence>
<evidence type="ECO:0000313" key="2">
    <source>
        <dbReference type="Proteomes" id="UP000503441"/>
    </source>
</evidence>
<accession>A0ABX6JXH2</accession>
<keyword evidence="2" id="KW-1185">Reference proteome</keyword>
<protein>
    <submittedName>
        <fullName evidence="1">Uncharacterized protein</fullName>
    </submittedName>
</protein>
<dbReference type="RefSeq" id="WP_166328328.1">
    <property type="nucleotide sequence ID" value="NZ_CP049933.1"/>
</dbReference>
<gene>
    <name evidence="1" type="ORF">G7066_00830</name>
</gene>
<name>A0ABX6JXH2_9MICO</name>
<dbReference type="Proteomes" id="UP000503441">
    <property type="component" value="Chromosome"/>
</dbReference>